<keyword evidence="3" id="KW-0378">Hydrolase</keyword>
<comment type="similarity">
    <text evidence="1">Belongs to the dUTPase family.</text>
</comment>
<keyword evidence="8" id="KW-1185">Reference proteome</keyword>
<dbReference type="Proteomes" id="UP000244060">
    <property type="component" value="Unassembled WGS sequence"/>
</dbReference>
<dbReference type="GO" id="GO:0006226">
    <property type="term" value="P:dUMP biosynthetic process"/>
    <property type="evidence" value="ECO:0007669"/>
    <property type="project" value="InterPro"/>
</dbReference>
<dbReference type="InterPro" id="IPR008181">
    <property type="entry name" value="dUTPase"/>
</dbReference>
<dbReference type="AlphaFoldDB" id="A0A2T5JW41"/>
<name>A0A2T5JW41_9RHOB</name>
<accession>A0A2T5JW41</accession>
<proteinExistence type="inferred from homology"/>
<dbReference type="GO" id="GO:0004170">
    <property type="term" value="F:dUTP diphosphatase activity"/>
    <property type="evidence" value="ECO:0007669"/>
    <property type="project" value="UniProtKB-EC"/>
</dbReference>
<keyword evidence="4" id="KW-0546">Nucleotide metabolism</keyword>
<evidence type="ECO:0000259" key="6">
    <source>
        <dbReference type="Pfam" id="PF00692"/>
    </source>
</evidence>
<dbReference type="Gene3D" id="2.70.40.10">
    <property type="match status" value="1"/>
</dbReference>
<evidence type="ECO:0000256" key="3">
    <source>
        <dbReference type="ARBA" id="ARBA00022801"/>
    </source>
</evidence>
<sequence length="155" mass="16272">MALQVQRLSATACLPVRGSDEAAGYDLAACLRDETGAPRGRFTESGTITLRPGARALIPTGLAFTVPEGTYGRIGPRSGLALRHGIDTLAGIVDRDYTDEVGVVLVNLGQEPFAIEHGMRIAQLVIERIETPEVIEVAQLSPTVRGTGGFGSTGV</sequence>
<dbReference type="GO" id="GO:0046081">
    <property type="term" value="P:dUTP catabolic process"/>
    <property type="evidence" value="ECO:0007669"/>
    <property type="project" value="InterPro"/>
</dbReference>
<dbReference type="PANTHER" id="PTHR11241:SF0">
    <property type="entry name" value="DEOXYURIDINE 5'-TRIPHOSPHATE NUCLEOTIDOHYDROLASE"/>
    <property type="match status" value="1"/>
</dbReference>
<comment type="caution">
    <text evidence="7">The sequence shown here is derived from an EMBL/GenBank/DDBJ whole genome shotgun (WGS) entry which is preliminary data.</text>
</comment>
<dbReference type="SUPFAM" id="SSF51283">
    <property type="entry name" value="dUTPase-like"/>
    <property type="match status" value="1"/>
</dbReference>
<dbReference type="CDD" id="cd07557">
    <property type="entry name" value="trimeric_dUTPase"/>
    <property type="match status" value="1"/>
</dbReference>
<reference evidence="7 8" key="1">
    <citation type="submission" date="2018-04" db="EMBL/GenBank/DDBJ databases">
        <title>Genomic Encyclopedia of Type Strains, Phase III (KMG-III): the genomes of soil and plant-associated and newly described type strains.</title>
        <authorList>
            <person name="Whitman W."/>
        </authorList>
    </citation>
    <scope>NUCLEOTIDE SEQUENCE [LARGE SCALE GENOMIC DNA]</scope>
    <source>
        <strain evidence="7 8">KA25</strain>
    </source>
</reference>
<dbReference type="InterPro" id="IPR033704">
    <property type="entry name" value="dUTPase_trimeric"/>
</dbReference>
<dbReference type="InterPro" id="IPR036157">
    <property type="entry name" value="dUTPase-like_sf"/>
</dbReference>
<dbReference type="RefSeq" id="WP_108221832.1">
    <property type="nucleotide sequence ID" value="NZ_QAOT01000017.1"/>
</dbReference>
<evidence type="ECO:0000313" key="8">
    <source>
        <dbReference type="Proteomes" id="UP000244060"/>
    </source>
</evidence>
<dbReference type="NCBIfam" id="TIGR00576">
    <property type="entry name" value="dut"/>
    <property type="match status" value="1"/>
</dbReference>
<dbReference type="GO" id="GO:0000287">
    <property type="term" value="F:magnesium ion binding"/>
    <property type="evidence" value="ECO:0007669"/>
    <property type="project" value="InterPro"/>
</dbReference>
<dbReference type="NCBIfam" id="NF001862">
    <property type="entry name" value="PRK00601.1"/>
    <property type="match status" value="1"/>
</dbReference>
<dbReference type="EC" id="3.6.1.23" evidence="2"/>
<feature type="domain" description="dUTPase-like" evidence="6">
    <location>
        <begin position="14"/>
        <end position="154"/>
    </location>
</feature>
<gene>
    <name evidence="7" type="ORF">C8J28_11747</name>
</gene>
<evidence type="ECO:0000256" key="4">
    <source>
        <dbReference type="ARBA" id="ARBA00023080"/>
    </source>
</evidence>
<evidence type="ECO:0000256" key="5">
    <source>
        <dbReference type="ARBA" id="ARBA00047686"/>
    </source>
</evidence>
<dbReference type="Pfam" id="PF00692">
    <property type="entry name" value="dUTPase"/>
    <property type="match status" value="1"/>
</dbReference>
<organism evidence="7 8">
    <name type="scientific">Cereibacter azotoformans</name>
    <dbReference type="NCBI Taxonomy" id="43057"/>
    <lineage>
        <taxon>Bacteria</taxon>
        <taxon>Pseudomonadati</taxon>
        <taxon>Pseudomonadota</taxon>
        <taxon>Alphaproteobacteria</taxon>
        <taxon>Rhodobacterales</taxon>
        <taxon>Paracoccaceae</taxon>
        <taxon>Cereibacter</taxon>
    </lineage>
</organism>
<evidence type="ECO:0000256" key="2">
    <source>
        <dbReference type="ARBA" id="ARBA00012379"/>
    </source>
</evidence>
<dbReference type="EMBL" id="QAOT01000017">
    <property type="protein sequence ID" value="PTR14278.1"/>
    <property type="molecule type" value="Genomic_DNA"/>
</dbReference>
<evidence type="ECO:0000313" key="7">
    <source>
        <dbReference type="EMBL" id="PTR14278.1"/>
    </source>
</evidence>
<evidence type="ECO:0000256" key="1">
    <source>
        <dbReference type="ARBA" id="ARBA00006581"/>
    </source>
</evidence>
<comment type="catalytic activity">
    <reaction evidence="5">
        <text>dUTP + H2O = dUMP + diphosphate + H(+)</text>
        <dbReference type="Rhea" id="RHEA:10248"/>
        <dbReference type="ChEBI" id="CHEBI:15377"/>
        <dbReference type="ChEBI" id="CHEBI:15378"/>
        <dbReference type="ChEBI" id="CHEBI:33019"/>
        <dbReference type="ChEBI" id="CHEBI:61555"/>
        <dbReference type="ChEBI" id="CHEBI:246422"/>
        <dbReference type="EC" id="3.6.1.23"/>
    </reaction>
</comment>
<dbReference type="PANTHER" id="PTHR11241">
    <property type="entry name" value="DEOXYURIDINE 5'-TRIPHOSPHATE NUCLEOTIDOHYDROLASE"/>
    <property type="match status" value="1"/>
</dbReference>
<dbReference type="OrthoDB" id="9809956at2"/>
<dbReference type="InterPro" id="IPR029054">
    <property type="entry name" value="dUTPase-like"/>
</dbReference>
<protein>
    <recommendedName>
        <fullName evidence="2">dUTP diphosphatase</fullName>
        <ecNumber evidence="2">3.6.1.23</ecNumber>
    </recommendedName>
</protein>